<dbReference type="Gene3D" id="1.20.58.120">
    <property type="entry name" value="BAG domain"/>
    <property type="match status" value="1"/>
</dbReference>
<feature type="domain" description="Ubiquitin-like" evidence="2">
    <location>
        <begin position="32"/>
        <end position="87"/>
    </location>
</feature>
<dbReference type="SUPFAM" id="SSF54236">
    <property type="entry name" value="Ubiquitin-like"/>
    <property type="match status" value="1"/>
</dbReference>
<organism evidence="3 4">
    <name type="scientific">Desmophyllum pertusum</name>
    <dbReference type="NCBI Taxonomy" id="174260"/>
    <lineage>
        <taxon>Eukaryota</taxon>
        <taxon>Metazoa</taxon>
        <taxon>Cnidaria</taxon>
        <taxon>Anthozoa</taxon>
        <taxon>Hexacorallia</taxon>
        <taxon>Scleractinia</taxon>
        <taxon>Caryophylliina</taxon>
        <taxon>Caryophylliidae</taxon>
        <taxon>Desmophyllum</taxon>
    </lineage>
</organism>
<dbReference type="SMART" id="SM00213">
    <property type="entry name" value="UBQ"/>
    <property type="match status" value="1"/>
</dbReference>
<dbReference type="EMBL" id="MU827787">
    <property type="protein sequence ID" value="KAJ7333177.1"/>
    <property type="molecule type" value="Genomic_DNA"/>
</dbReference>
<proteinExistence type="predicted"/>
<dbReference type="PANTHER" id="PTHR12329:SF16">
    <property type="entry name" value="BAG FAMILY MOLECULAR CHAPERONE REGULATOR 1"/>
    <property type="match status" value="1"/>
</dbReference>
<dbReference type="Proteomes" id="UP001163046">
    <property type="component" value="Unassembled WGS sequence"/>
</dbReference>
<dbReference type="GO" id="GO:0005634">
    <property type="term" value="C:nucleus"/>
    <property type="evidence" value="ECO:0007669"/>
    <property type="project" value="TreeGrafter"/>
</dbReference>
<dbReference type="GO" id="GO:0051087">
    <property type="term" value="F:protein-folding chaperone binding"/>
    <property type="evidence" value="ECO:0007669"/>
    <property type="project" value="InterPro"/>
</dbReference>
<dbReference type="GO" id="GO:0005829">
    <property type="term" value="C:cytosol"/>
    <property type="evidence" value="ECO:0007669"/>
    <property type="project" value="TreeGrafter"/>
</dbReference>
<dbReference type="CDD" id="cd01812">
    <property type="entry name" value="Ubl_BAG1"/>
    <property type="match status" value="1"/>
</dbReference>
<dbReference type="PROSITE" id="PS50053">
    <property type="entry name" value="UBIQUITIN_2"/>
    <property type="match status" value="1"/>
</dbReference>
<dbReference type="InterPro" id="IPR036533">
    <property type="entry name" value="BAG_dom_sf"/>
</dbReference>
<accession>A0A9X0CGM1</accession>
<gene>
    <name evidence="3" type="primary">BAG1</name>
    <name evidence="3" type="ORF">OS493_018353</name>
</gene>
<sequence>MADVVILKLTLVHGSKKYPVELPINGSDEGPTVEDLSNLATQLTEVPRGSQRLIFKGHSLTDFTQPLKSLGIKKGSKIMLIGKKFDPLDEENMKVILAAEKNADDIEKRLTENIEEVQGIEKGFLQPELAVQALEKLARKIQAISEEFMKTIESLDALLIDSQSTTSQRKKEIFSSADSTFTGQD</sequence>
<reference evidence="3" key="1">
    <citation type="submission" date="2023-01" db="EMBL/GenBank/DDBJ databases">
        <title>Genome assembly of the deep-sea coral Lophelia pertusa.</title>
        <authorList>
            <person name="Herrera S."/>
            <person name="Cordes E."/>
        </authorList>
    </citation>
    <scope>NUCLEOTIDE SEQUENCE</scope>
    <source>
        <strain evidence="3">USNM1676648</strain>
        <tissue evidence="3">Polyp</tissue>
    </source>
</reference>
<comment type="caution">
    <text evidence="3">The sequence shown here is derived from an EMBL/GenBank/DDBJ whole genome shotgun (WGS) entry which is preliminary data.</text>
</comment>
<evidence type="ECO:0000259" key="2">
    <source>
        <dbReference type="PROSITE" id="PS50053"/>
    </source>
</evidence>
<dbReference type="OrthoDB" id="417450at2759"/>
<dbReference type="Pfam" id="PF00240">
    <property type="entry name" value="ubiquitin"/>
    <property type="match status" value="1"/>
</dbReference>
<dbReference type="InterPro" id="IPR039773">
    <property type="entry name" value="BAG_chaperone_regulator"/>
</dbReference>
<dbReference type="GO" id="GO:0016020">
    <property type="term" value="C:membrane"/>
    <property type="evidence" value="ECO:0007669"/>
    <property type="project" value="TreeGrafter"/>
</dbReference>
<protein>
    <submittedName>
        <fullName evidence="3">BAG molecular chaperone regulator 1</fullName>
    </submittedName>
</protein>
<dbReference type="AlphaFoldDB" id="A0A9X0CGM1"/>
<name>A0A9X0CGM1_9CNID</name>
<dbReference type="GO" id="GO:0000774">
    <property type="term" value="F:adenyl-nucleotide exchange factor activity"/>
    <property type="evidence" value="ECO:0007669"/>
    <property type="project" value="TreeGrafter"/>
</dbReference>
<evidence type="ECO:0000313" key="3">
    <source>
        <dbReference type="EMBL" id="KAJ7333177.1"/>
    </source>
</evidence>
<dbReference type="InterPro" id="IPR000626">
    <property type="entry name" value="Ubiquitin-like_dom"/>
</dbReference>
<dbReference type="InterPro" id="IPR029071">
    <property type="entry name" value="Ubiquitin-like_domsf"/>
</dbReference>
<keyword evidence="4" id="KW-1185">Reference proteome</keyword>
<feature type="region of interest" description="Disordered" evidence="1">
    <location>
        <begin position="163"/>
        <end position="185"/>
    </location>
</feature>
<dbReference type="Gene3D" id="3.10.20.90">
    <property type="entry name" value="Phosphatidylinositol 3-kinase Catalytic Subunit, Chain A, domain 1"/>
    <property type="match status" value="1"/>
</dbReference>
<feature type="compositionally biased region" description="Polar residues" evidence="1">
    <location>
        <begin position="176"/>
        <end position="185"/>
    </location>
</feature>
<evidence type="ECO:0000256" key="1">
    <source>
        <dbReference type="SAM" id="MobiDB-lite"/>
    </source>
</evidence>
<dbReference type="SUPFAM" id="SSF63491">
    <property type="entry name" value="BAG domain"/>
    <property type="match status" value="1"/>
</dbReference>
<evidence type="ECO:0000313" key="4">
    <source>
        <dbReference type="Proteomes" id="UP001163046"/>
    </source>
</evidence>
<dbReference type="GO" id="GO:0050821">
    <property type="term" value="P:protein stabilization"/>
    <property type="evidence" value="ECO:0007669"/>
    <property type="project" value="TreeGrafter"/>
</dbReference>
<dbReference type="PANTHER" id="PTHR12329">
    <property type="entry name" value="BCL2-ASSOCIATED ATHANOGENE"/>
    <property type="match status" value="1"/>
</dbReference>